<dbReference type="Gene3D" id="3.20.20.450">
    <property type="entry name" value="EAL domain"/>
    <property type="match status" value="1"/>
</dbReference>
<feature type="transmembrane region" description="Helical" evidence="10">
    <location>
        <begin position="6"/>
        <end position="28"/>
    </location>
</feature>
<evidence type="ECO:0000256" key="6">
    <source>
        <dbReference type="ARBA" id="ARBA00022801"/>
    </source>
</evidence>
<organism evidence="12 13">
    <name type="scientific">Granulicella aggregans</name>
    <dbReference type="NCBI Taxonomy" id="474949"/>
    <lineage>
        <taxon>Bacteria</taxon>
        <taxon>Pseudomonadati</taxon>
        <taxon>Acidobacteriota</taxon>
        <taxon>Terriglobia</taxon>
        <taxon>Terriglobales</taxon>
        <taxon>Acidobacteriaceae</taxon>
        <taxon>Granulicella</taxon>
    </lineage>
</organism>
<evidence type="ECO:0000256" key="5">
    <source>
        <dbReference type="ARBA" id="ARBA00022692"/>
    </source>
</evidence>
<evidence type="ECO:0000256" key="2">
    <source>
        <dbReference type="ARBA" id="ARBA00012282"/>
    </source>
</evidence>
<dbReference type="Pfam" id="PF12792">
    <property type="entry name" value="CSS-motif"/>
    <property type="match status" value="1"/>
</dbReference>
<comment type="catalytic activity">
    <reaction evidence="9">
        <text>3',3'-c-di-GMP + H2O = 5'-phosphoguanylyl(3'-&gt;5')guanosine + H(+)</text>
        <dbReference type="Rhea" id="RHEA:24902"/>
        <dbReference type="ChEBI" id="CHEBI:15377"/>
        <dbReference type="ChEBI" id="CHEBI:15378"/>
        <dbReference type="ChEBI" id="CHEBI:58754"/>
        <dbReference type="ChEBI" id="CHEBI:58805"/>
        <dbReference type="EC" id="3.1.4.52"/>
    </reaction>
</comment>
<feature type="domain" description="EAL" evidence="11">
    <location>
        <begin position="268"/>
        <end position="520"/>
    </location>
</feature>
<keyword evidence="13" id="KW-1185">Reference proteome</keyword>
<keyword evidence="5 10" id="KW-0812">Transmembrane</keyword>
<dbReference type="InterPro" id="IPR024744">
    <property type="entry name" value="CSS-motif_dom"/>
</dbReference>
<evidence type="ECO:0000256" key="7">
    <source>
        <dbReference type="ARBA" id="ARBA00022989"/>
    </source>
</evidence>
<dbReference type="CDD" id="cd01948">
    <property type="entry name" value="EAL"/>
    <property type="match status" value="1"/>
</dbReference>
<evidence type="ECO:0000256" key="8">
    <source>
        <dbReference type="ARBA" id="ARBA00023136"/>
    </source>
</evidence>
<dbReference type="RefSeq" id="WP_184223581.1">
    <property type="nucleotide sequence ID" value="NZ_JACHIP010000023.1"/>
</dbReference>
<comment type="caution">
    <text evidence="12">The sequence shown here is derived from an EMBL/GenBank/DDBJ whole genome shotgun (WGS) entry which is preliminary data.</text>
</comment>
<dbReference type="SUPFAM" id="SSF141868">
    <property type="entry name" value="EAL domain-like"/>
    <property type="match status" value="1"/>
</dbReference>
<keyword evidence="4" id="KW-0973">c-di-GMP</keyword>
<dbReference type="AlphaFoldDB" id="A0A7W8E6R9"/>
<evidence type="ECO:0000256" key="3">
    <source>
        <dbReference type="ARBA" id="ARBA00022475"/>
    </source>
</evidence>
<evidence type="ECO:0000313" key="13">
    <source>
        <dbReference type="Proteomes" id="UP000540989"/>
    </source>
</evidence>
<dbReference type="InterPro" id="IPR050706">
    <property type="entry name" value="Cyclic-di-GMP_PDE-like"/>
</dbReference>
<dbReference type="Proteomes" id="UP000540989">
    <property type="component" value="Unassembled WGS sequence"/>
</dbReference>
<keyword evidence="3" id="KW-1003">Cell membrane</keyword>
<proteinExistence type="predicted"/>
<protein>
    <recommendedName>
        <fullName evidence="2">cyclic-guanylate-specific phosphodiesterase</fullName>
        <ecNumber evidence="2">3.1.4.52</ecNumber>
    </recommendedName>
</protein>
<keyword evidence="7 10" id="KW-1133">Transmembrane helix</keyword>
<keyword evidence="6" id="KW-0378">Hydrolase</keyword>
<dbReference type="EMBL" id="JACHIP010000023">
    <property type="protein sequence ID" value="MBB5060962.1"/>
    <property type="molecule type" value="Genomic_DNA"/>
</dbReference>
<dbReference type="PANTHER" id="PTHR33121:SF73">
    <property type="entry name" value="CYCLIC DI-GMP PHOSPHODIESTERASE PDEN-RELATED"/>
    <property type="match status" value="1"/>
</dbReference>
<name>A0A7W8E6R9_9BACT</name>
<dbReference type="SMART" id="SM00052">
    <property type="entry name" value="EAL"/>
    <property type="match status" value="1"/>
</dbReference>
<accession>A0A7W8E6R9</accession>
<evidence type="ECO:0000256" key="9">
    <source>
        <dbReference type="ARBA" id="ARBA00034290"/>
    </source>
</evidence>
<reference evidence="12 13" key="1">
    <citation type="submission" date="2020-08" db="EMBL/GenBank/DDBJ databases">
        <title>Genomic Encyclopedia of Type Strains, Phase IV (KMG-V): Genome sequencing to study the core and pangenomes of soil and plant-associated prokaryotes.</title>
        <authorList>
            <person name="Whitman W."/>
        </authorList>
    </citation>
    <scope>NUCLEOTIDE SEQUENCE [LARGE SCALE GENOMIC DNA]</scope>
    <source>
        <strain evidence="12 13">M8UP14</strain>
    </source>
</reference>
<dbReference type="Pfam" id="PF00563">
    <property type="entry name" value="EAL"/>
    <property type="match status" value="1"/>
</dbReference>
<dbReference type="PANTHER" id="PTHR33121">
    <property type="entry name" value="CYCLIC DI-GMP PHOSPHODIESTERASE PDEF"/>
    <property type="match status" value="1"/>
</dbReference>
<dbReference type="InterPro" id="IPR001633">
    <property type="entry name" value="EAL_dom"/>
</dbReference>
<sequence length="522" mass="57032">MNKTTVVATTLFAALFAISLPILIALYFSNREALDQERKVALSYARDVTHRNESIGDQVVIGLGMLASAHAKDPCSEDNIERMREANVSSSRVRAFGVVAGNRLICSSFGSFGAGLDLGNVAYSTPYPAQFRYDIEFPSAMGSKFVVVESNGYAAFIDSNLLTDWKLAESDASIMVISTFSPQSISLRGNIRPEWIGAKPDLQETTFLDNGFVVAIARSSKYRIGTVVALPTTHVTEKTKTLAMILVPVGTFAGLVLALAIMYLGRVQLALPAVIRTALRRNEFFLVYQPMVELSTGRWVGAEALIRWKRPNGELVSPELFIAVAEEAGLIQRITERVLELLAEDAKDLFQRYPDVHVSINLSPADLHSERTLGSLQKLARELKAGPGNLIVEATERGIVKAEEAIEVMGSIRTAGIQVAIDDFGTGYSSLSYLESFEVDFLKIDRSFVKSVATEAATSHVADHIIDMAKALKLSIIAEGVETEAQAQYLRDHGVKFAQGYLYAKPMAFSDFAAQLECDRGL</sequence>
<dbReference type="PROSITE" id="PS50883">
    <property type="entry name" value="EAL"/>
    <property type="match status" value="1"/>
</dbReference>
<evidence type="ECO:0000313" key="12">
    <source>
        <dbReference type="EMBL" id="MBB5060962.1"/>
    </source>
</evidence>
<comment type="subcellular location">
    <subcellularLocation>
        <location evidence="1">Cell membrane</location>
        <topology evidence="1">Multi-pass membrane protein</topology>
    </subcellularLocation>
</comment>
<evidence type="ECO:0000259" key="11">
    <source>
        <dbReference type="PROSITE" id="PS50883"/>
    </source>
</evidence>
<dbReference type="GO" id="GO:0005886">
    <property type="term" value="C:plasma membrane"/>
    <property type="evidence" value="ECO:0007669"/>
    <property type="project" value="UniProtKB-SubCell"/>
</dbReference>
<evidence type="ECO:0000256" key="1">
    <source>
        <dbReference type="ARBA" id="ARBA00004651"/>
    </source>
</evidence>
<evidence type="ECO:0000256" key="10">
    <source>
        <dbReference type="SAM" id="Phobius"/>
    </source>
</evidence>
<evidence type="ECO:0000256" key="4">
    <source>
        <dbReference type="ARBA" id="ARBA00022636"/>
    </source>
</evidence>
<feature type="transmembrane region" description="Helical" evidence="10">
    <location>
        <begin position="242"/>
        <end position="264"/>
    </location>
</feature>
<gene>
    <name evidence="12" type="ORF">HDF16_005698</name>
</gene>
<dbReference type="InterPro" id="IPR035919">
    <property type="entry name" value="EAL_sf"/>
</dbReference>
<dbReference type="EC" id="3.1.4.52" evidence="2"/>
<dbReference type="GO" id="GO:0071111">
    <property type="term" value="F:cyclic-guanylate-specific phosphodiesterase activity"/>
    <property type="evidence" value="ECO:0007669"/>
    <property type="project" value="UniProtKB-EC"/>
</dbReference>
<keyword evidence="8 10" id="KW-0472">Membrane</keyword>